<accession>A0AA35VKC6</accession>
<protein>
    <submittedName>
        <fullName evidence="1">Uncharacterized protein</fullName>
    </submittedName>
</protein>
<dbReference type="AlphaFoldDB" id="A0AA35VKC6"/>
<keyword evidence="2" id="KW-1185">Reference proteome</keyword>
<proteinExistence type="predicted"/>
<dbReference type="Proteomes" id="UP001177003">
    <property type="component" value="Chromosome 0"/>
</dbReference>
<dbReference type="EMBL" id="OX465086">
    <property type="protein sequence ID" value="CAI9264592.1"/>
    <property type="molecule type" value="Genomic_DNA"/>
</dbReference>
<gene>
    <name evidence="1" type="ORF">LSALG_LOCUS5233</name>
</gene>
<evidence type="ECO:0000313" key="1">
    <source>
        <dbReference type="EMBL" id="CAI9264592.1"/>
    </source>
</evidence>
<name>A0AA35VKC6_LACSI</name>
<organism evidence="1 2">
    <name type="scientific">Lactuca saligna</name>
    <name type="common">Willowleaf lettuce</name>
    <dbReference type="NCBI Taxonomy" id="75948"/>
    <lineage>
        <taxon>Eukaryota</taxon>
        <taxon>Viridiplantae</taxon>
        <taxon>Streptophyta</taxon>
        <taxon>Embryophyta</taxon>
        <taxon>Tracheophyta</taxon>
        <taxon>Spermatophyta</taxon>
        <taxon>Magnoliopsida</taxon>
        <taxon>eudicotyledons</taxon>
        <taxon>Gunneridae</taxon>
        <taxon>Pentapetalae</taxon>
        <taxon>asterids</taxon>
        <taxon>campanulids</taxon>
        <taxon>Asterales</taxon>
        <taxon>Asteraceae</taxon>
        <taxon>Cichorioideae</taxon>
        <taxon>Cichorieae</taxon>
        <taxon>Lactucinae</taxon>
        <taxon>Lactuca</taxon>
    </lineage>
</organism>
<reference evidence="1" key="1">
    <citation type="submission" date="2023-04" db="EMBL/GenBank/DDBJ databases">
        <authorList>
            <person name="Vijverberg K."/>
            <person name="Xiong W."/>
            <person name="Schranz E."/>
        </authorList>
    </citation>
    <scope>NUCLEOTIDE SEQUENCE</scope>
</reference>
<sequence length="87" mass="10032">MPWANSDVHIPQCAHFSHLHLLRRRYGGNKKDDSYYQALVVYREIEVGLDDNPEENPEGGLAMGQEVGPGVELEEYVVTDYEYDEFE</sequence>
<evidence type="ECO:0000313" key="2">
    <source>
        <dbReference type="Proteomes" id="UP001177003"/>
    </source>
</evidence>